<accession>A0A0J7YLP8</accession>
<sequence>AYRRSIKFAQGKGTV</sequence>
<name>A0A0J7YLP8_BETVV</name>
<reference evidence="1 2" key="1">
    <citation type="journal article" date="2014" name="Nature">
        <title>The genome of the recently domesticated crop plant sugar beet (Beta vulgaris).</title>
        <authorList>
            <person name="Dohm J.C."/>
            <person name="Minoche A.E."/>
            <person name="Holtgrawe D."/>
            <person name="Capella-Gutierrez S."/>
            <person name="Zakrzewski F."/>
            <person name="Tafer H."/>
            <person name="Rupp O."/>
            <person name="Sorensen T.R."/>
            <person name="Stracke R."/>
            <person name="Reinhardt R."/>
            <person name="Goesmann A."/>
            <person name="Kraft T."/>
            <person name="Schulz B."/>
            <person name="Stadler P.F."/>
            <person name="Schmidt T."/>
            <person name="Gabaldon T."/>
            <person name="Lehrach H."/>
            <person name="Weisshaar B."/>
            <person name="Himmelbauer H."/>
        </authorList>
    </citation>
    <scope>NUCLEOTIDE SEQUENCE [LARGE SCALE GENOMIC DNA]</scope>
    <source>
        <tissue evidence="1">Taproot</tissue>
    </source>
</reference>
<keyword evidence="2" id="KW-1185">Reference proteome</keyword>
<proteinExistence type="predicted"/>
<feature type="non-terminal residue" evidence="1">
    <location>
        <position position="1"/>
    </location>
</feature>
<gene>
    <name evidence="1" type="ORF">BVRB_019030</name>
</gene>
<dbReference type="EMBL" id="KQ128240">
    <property type="protein sequence ID" value="KMS64562.1"/>
    <property type="molecule type" value="Genomic_DNA"/>
</dbReference>
<evidence type="ECO:0000313" key="2">
    <source>
        <dbReference type="Proteomes" id="UP000035740"/>
    </source>
</evidence>
<protein>
    <submittedName>
        <fullName evidence="1">Uncharacterized protein</fullName>
    </submittedName>
</protein>
<evidence type="ECO:0000313" key="1">
    <source>
        <dbReference type="EMBL" id="KMS64562.1"/>
    </source>
</evidence>
<dbReference type="Proteomes" id="UP000035740">
    <property type="component" value="Unassembled WGS sequence"/>
</dbReference>
<organism evidence="1 2">
    <name type="scientific">Beta vulgaris subsp. vulgaris</name>
    <name type="common">Beet</name>
    <dbReference type="NCBI Taxonomy" id="3555"/>
    <lineage>
        <taxon>Eukaryota</taxon>
        <taxon>Viridiplantae</taxon>
        <taxon>Streptophyta</taxon>
        <taxon>Embryophyta</taxon>
        <taxon>Tracheophyta</taxon>
        <taxon>Spermatophyta</taxon>
        <taxon>Magnoliopsida</taxon>
        <taxon>eudicotyledons</taxon>
        <taxon>Gunneridae</taxon>
        <taxon>Pentapetalae</taxon>
        <taxon>Caryophyllales</taxon>
        <taxon>Chenopodiaceae</taxon>
        <taxon>Betoideae</taxon>
        <taxon>Beta</taxon>
    </lineage>
</organism>